<dbReference type="InterPro" id="IPR013320">
    <property type="entry name" value="ConA-like_dom_sf"/>
</dbReference>
<sequence>MENRVTVYTQYGYAQVDLEKYKDDLNGQNSASTSPDKNSKEEQDNQKDNAGNQDGQISQIQQKSFNEKILEVQFKWGKGFIQKREIRTKIKVNVKTFHGKRQNYEFTVLIADKLDKLRELLTQREPEEMSSYHVIKIVYPMGTMRHLNLDQTFEQQEIPGGAQLVLLGQKSFTWDLNYKGSNIQLLNNCLTANKKYEIDYETVLASVGFNNGRHYWEIKLDTFVEMEDIFVGIARRNIDLYTRAWDTGSFWGWICAGGRKFCPSSPGPMVQEYGGFSKINDVVGVLLDFKDGVGSLSFYNNGQHLGTAFDNIPPGIYYPAVCMYYGEVQVTLNPTAKLPQPKTSEQ</sequence>
<dbReference type="InterPro" id="IPR043136">
    <property type="entry name" value="B30.2/SPRY_sf"/>
</dbReference>
<dbReference type="EMBL" id="CCKQ01012288">
    <property type="protein sequence ID" value="CDW83897.1"/>
    <property type="molecule type" value="Genomic_DNA"/>
</dbReference>
<dbReference type="OrthoDB" id="25503at2759"/>
<dbReference type="InterPro" id="IPR003877">
    <property type="entry name" value="SPRY_dom"/>
</dbReference>
<dbReference type="SMART" id="SM00449">
    <property type="entry name" value="SPRY"/>
    <property type="match status" value="1"/>
</dbReference>
<feature type="domain" description="B30.2/SPRY" evidence="2">
    <location>
        <begin position="152"/>
        <end position="339"/>
    </location>
</feature>
<reference evidence="3 4" key="1">
    <citation type="submission" date="2014-06" db="EMBL/GenBank/DDBJ databases">
        <authorList>
            <person name="Swart Estienne"/>
        </authorList>
    </citation>
    <scope>NUCLEOTIDE SEQUENCE [LARGE SCALE GENOMIC DNA]</scope>
    <source>
        <strain evidence="3 4">130c</strain>
    </source>
</reference>
<feature type="compositionally biased region" description="Polar residues" evidence="1">
    <location>
        <begin position="26"/>
        <end position="36"/>
    </location>
</feature>
<keyword evidence="4" id="KW-1185">Reference proteome</keyword>
<dbReference type="PANTHER" id="PTHR12245:SF5">
    <property type="entry name" value="SPRY DOMAIN-CONTAINING SOCS BOX PROTEIN 3"/>
    <property type="match status" value="1"/>
</dbReference>
<accession>A0A078ARS9</accession>
<dbReference type="SUPFAM" id="SSF49899">
    <property type="entry name" value="Concanavalin A-like lectins/glucanases"/>
    <property type="match status" value="1"/>
</dbReference>
<dbReference type="PANTHER" id="PTHR12245">
    <property type="entry name" value="SPRY DOMAIN CONTAINING SOCS BOX PROTEIN"/>
    <property type="match status" value="1"/>
</dbReference>
<name>A0A078ARS9_STYLE</name>
<evidence type="ECO:0000313" key="4">
    <source>
        <dbReference type="Proteomes" id="UP000039865"/>
    </source>
</evidence>
<protein>
    <submittedName>
        <fullName evidence="3">Spry domain containing protein</fullName>
    </submittedName>
</protein>
<organism evidence="3 4">
    <name type="scientific">Stylonychia lemnae</name>
    <name type="common">Ciliate</name>
    <dbReference type="NCBI Taxonomy" id="5949"/>
    <lineage>
        <taxon>Eukaryota</taxon>
        <taxon>Sar</taxon>
        <taxon>Alveolata</taxon>
        <taxon>Ciliophora</taxon>
        <taxon>Intramacronucleata</taxon>
        <taxon>Spirotrichea</taxon>
        <taxon>Stichotrichia</taxon>
        <taxon>Sporadotrichida</taxon>
        <taxon>Oxytrichidae</taxon>
        <taxon>Stylonychinae</taxon>
        <taxon>Stylonychia</taxon>
    </lineage>
</organism>
<gene>
    <name evidence="3" type="primary">Contig19452.g20625</name>
    <name evidence="3" type="ORF">STYLEM_12950</name>
</gene>
<dbReference type="CDD" id="cd11709">
    <property type="entry name" value="SPRY"/>
    <property type="match status" value="1"/>
</dbReference>
<dbReference type="InterPro" id="IPR050672">
    <property type="entry name" value="FBXO45-Fsn/SPSB_families"/>
</dbReference>
<dbReference type="InParanoid" id="A0A078ARS9"/>
<dbReference type="AlphaFoldDB" id="A0A078ARS9"/>
<dbReference type="InterPro" id="IPR001870">
    <property type="entry name" value="B30.2/SPRY"/>
</dbReference>
<dbReference type="OMA" id="DMEYGRL"/>
<dbReference type="Proteomes" id="UP000039865">
    <property type="component" value="Unassembled WGS sequence"/>
</dbReference>
<feature type="compositionally biased region" description="Basic and acidic residues" evidence="1">
    <location>
        <begin position="37"/>
        <end position="47"/>
    </location>
</feature>
<dbReference type="PROSITE" id="PS50188">
    <property type="entry name" value="B302_SPRY"/>
    <property type="match status" value="1"/>
</dbReference>
<feature type="region of interest" description="Disordered" evidence="1">
    <location>
        <begin position="22"/>
        <end position="56"/>
    </location>
</feature>
<dbReference type="Gene3D" id="2.60.120.920">
    <property type="match status" value="1"/>
</dbReference>
<evidence type="ECO:0000313" key="3">
    <source>
        <dbReference type="EMBL" id="CDW83897.1"/>
    </source>
</evidence>
<dbReference type="Pfam" id="PF00622">
    <property type="entry name" value="SPRY"/>
    <property type="match status" value="1"/>
</dbReference>
<evidence type="ECO:0000259" key="2">
    <source>
        <dbReference type="PROSITE" id="PS50188"/>
    </source>
</evidence>
<evidence type="ECO:0000256" key="1">
    <source>
        <dbReference type="SAM" id="MobiDB-lite"/>
    </source>
</evidence>
<proteinExistence type="predicted"/>